<dbReference type="AlphaFoldDB" id="A0A1J1J2C3"/>
<reference evidence="1 2" key="1">
    <citation type="submission" date="2015-04" db="EMBL/GenBank/DDBJ databases">
        <authorList>
            <person name="Syromyatnikov M.Y."/>
            <person name="Popov V.N."/>
        </authorList>
    </citation>
    <scope>NUCLEOTIDE SEQUENCE [LARGE SCALE GENOMIC DNA]</scope>
</reference>
<protein>
    <submittedName>
        <fullName evidence="1">CLUMA_CG018123, isoform A</fullName>
    </submittedName>
</protein>
<dbReference type="Proteomes" id="UP000183832">
    <property type="component" value="Unassembled WGS sequence"/>
</dbReference>
<gene>
    <name evidence="1" type="ORF">CLUMA_CG018123</name>
</gene>
<organism evidence="1 2">
    <name type="scientific">Clunio marinus</name>
    <dbReference type="NCBI Taxonomy" id="568069"/>
    <lineage>
        <taxon>Eukaryota</taxon>
        <taxon>Metazoa</taxon>
        <taxon>Ecdysozoa</taxon>
        <taxon>Arthropoda</taxon>
        <taxon>Hexapoda</taxon>
        <taxon>Insecta</taxon>
        <taxon>Pterygota</taxon>
        <taxon>Neoptera</taxon>
        <taxon>Endopterygota</taxon>
        <taxon>Diptera</taxon>
        <taxon>Nematocera</taxon>
        <taxon>Chironomoidea</taxon>
        <taxon>Chironomidae</taxon>
        <taxon>Clunio</taxon>
    </lineage>
</organism>
<evidence type="ECO:0000313" key="2">
    <source>
        <dbReference type="Proteomes" id="UP000183832"/>
    </source>
</evidence>
<proteinExistence type="predicted"/>
<evidence type="ECO:0000313" key="1">
    <source>
        <dbReference type="EMBL" id="CRL05590.1"/>
    </source>
</evidence>
<keyword evidence="2" id="KW-1185">Reference proteome</keyword>
<dbReference type="EMBL" id="CVRI01000064">
    <property type="protein sequence ID" value="CRL05590.1"/>
    <property type="molecule type" value="Genomic_DNA"/>
</dbReference>
<accession>A0A1J1J2C3</accession>
<sequence>ISSYSVAFEPANCKNRTTVSWRIRERIFFVCFSGAAEINSYIVEANLAKRNLDETVKNDVEKLKFHFFY</sequence>
<feature type="non-terminal residue" evidence="1">
    <location>
        <position position="1"/>
    </location>
</feature>
<name>A0A1J1J2C3_9DIPT</name>